<dbReference type="InterPro" id="IPR016193">
    <property type="entry name" value="Cytidine_deaminase-like"/>
</dbReference>
<sequence>MAPNKLPTHYAAIVLSGKVLSIGVSGLAGCSKICKHAVTRHAEMDAVSRIRDKNRLKKASIWSLRWRKIDGEYVLANAKPCLYCQSIANKYGIKNVYYSTEDGTIEKANIQDLKCKLTAGSVLHLKHEKGYGNVIYTPHYCQKISNKRI</sequence>
<organism evidence="2">
    <name type="scientific">viral metagenome</name>
    <dbReference type="NCBI Taxonomy" id="1070528"/>
    <lineage>
        <taxon>unclassified sequences</taxon>
        <taxon>metagenomes</taxon>
        <taxon>organismal metagenomes</taxon>
    </lineage>
</organism>
<dbReference type="PROSITE" id="PS51257">
    <property type="entry name" value="PROKAR_LIPOPROTEIN"/>
    <property type="match status" value="1"/>
</dbReference>
<name>A0A6C0AG89_9ZZZZ</name>
<reference evidence="2" key="1">
    <citation type="journal article" date="2020" name="Nature">
        <title>Giant virus diversity and host interactions through global metagenomics.</title>
        <authorList>
            <person name="Schulz F."/>
            <person name="Roux S."/>
            <person name="Paez-Espino D."/>
            <person name="Jungbluth S."/>
            <person name="Walsh D.A."/>
            <person name="Denef V.J."/>
            <person name="McMahon K.D."/>
            <person name="Konstantinidis K.T."/>
            <person name="Eloe-Fadrosh E.A."/>
            <person name="Kyrpides N.C."/>
            <person name="Woyke T."/>
        </authorList>
    </citation>
    <scope>NUCLEOTIDE SEQUENCE</scope>
    <source>
        <strain evidence="2">GVMAG-S-1024976-23</strain>
    </source>
</reference>
<feature type="domain" description="CMP/dCMP-type deaminase" evidence="1">
    <location>
        <begin position="12"/>
        <end position="99"/>
    </location>
</feature>
<proteinExistence type="predicted"/>
<dbReference type="Pfam" id="PF00383">
    <property type="entry name" value="dCMP_cyt_deam_1"/>
    <property type="match status" value="1"/>
</dbReference>
<dbReference type="InterPro" id="IPR002125">
    <property type="entry name" value="CMP_dCMP_dom"/>
</dbReference>
<dbReference type="AlphaFoldDB" id="A0A6C0AG89"/>
<dbReference type="EMBL" id="MN740604">
    <property type="protein sequence ID" value="QHS78789.1"/>
    <property type="molecule type" value="Genomic_DNA"/>
</dbReference>
<protein>
    <recommendedName>
        <fullName evidence="1">CMP/dCMP-type deaminase domain-containing protein</fullName>
    </recommendedName>
</protein>
<evidence type="ECO:0000313" key="2">
    <source>
        <dbReference type="EMBL" id="QHS78789.1"/>
    </source>
</evidence>
<dbReference type="Gene3D" id="3.40.140.10">
    <property type="entry name" value="Cytidine Deaminase, domain 2"/>
    <property type="match status" value="1"/>
</dbReference>
<dbReference type="GO" id="GO:0003824">
    <property type="term" value="F:catalytic activity"/>
    <property type="evidence" value="ECO:0007669"/>
    <property type="project" value="InterPro"/>
</dbReference>
<dbReference type="SUPFAM" id="SSF53927">
    <property type="entry name" value="Cytidine deaminase-like"/>
    <property type="match status" value="1"/>
</dbReference>
<accession>A0A6C0AG89</accession>
<evidence type="ECO:0000259" key="1">
    <source>
        <dbReference type="Pfam" id="PF00383"/>
    </source>
</evidence>